<sequence length="112" mass="12910">FEDATVDEIREAIFDASTNTAPGYSQVSYKVIHWAWGTAESVIVTVLRKCLRNGYHPREWRKAIAVALRKPRKPNYSNPRAYRLIQLLECLGKILEKIVARRLSYLAGRHNL</sequence>
<accession>A0AAD7GGN4</accession>
<dbReference type="PANTHER" id="PTHR33481:SF1">
    <property type="entry name" value="ENDONUCLEASE_EXONUCLEASE_PHOSPHATASE DOMAIN-CONTAINING PROTEIN-RELATED"/>
    <property type="match status" value="1"/>
</dbReference>
<dbReference type="Proteomes" id="UP001215598">
    <property type="component" value="Unassembled WGS sequence"/>
</dbReference>
<name>A0AAD7GGN4_9AGAR</name>
<comment type="caution">
    <text evidence="1">The sequence shown here is derived from an EMBL/GenBank/DDBJ whole genome shotgun (WGS) entry which is preliminary data.</text>
</comment>
<feature type="non-terminal residue" evidence="1">
    <location>
        <position position="1"/>
    </location>
</feature>
<dbReference type="AlphaFoldDB" id="A0AAD7GGN4"/>
<reference evidence="1" key="1">
    <citation type="submission" date="2023-03" db="EMBL/GenBank/DDBJ databases">
        <title>Massive genome expansion in bonnet fungi (Mycena s.s.) driven by repeated elements and novel gene families across ecological guilds.</title>
        <authorList>
            <consortium name="Lawrence Berkeley National Laboratory"/>
            <person name="Harder C.B."/>
            <person name="Miyauchi S."/>
            <person name="Viragh M."/>
            <person name="Kuo A."/>
            <person name="Thoen E."/>
            <person name="Andreopoulos B."/>
            <person name="Lu D."/>
            <person name="Skrede I."/>
            <person name="Drula E."/>
            <person name="Henrissat B."/>
            <person name="Morin E."/>
            <person name="Kohler A."/>
            <person name="Barry K."/>
            <person name="LaButti K."/>
            <person name="Morin E."/>
            <person name="Salamov A."/>
            <person name="Lipzen A."/>
            <person name="Mereny Z."/>
            <person name="Hegedus B."/>
            <person name="Baldrian P."/>
            <person name="Stursova M."/>
            <person name="Weitz H."/>
            <person name="Taylor A."/>
            <person name="Grigoriev I.V."/>
            <person name="Nagy L.G."/>
            <person name="Martin F."/>
            <person name="Kauserud H."/>
        </authorList>
    </citation>
    <scope>NUCLEOTIDE SEQUENCE</scope>
    <source>
        <strain evidence="1">CBHHK182m</strain>
    </source>
</reference>
<gene>
    <name evidence="1" type="ORF">B0H16DRAFT_1232953</name>
</gene>
<keyword evidence="2" id="KW-1185">Reference proteome</keyword>
<evidence type="ECO:0008006" key="3">
    <source>
        <dbReference type="Google" id="ProtNLM"/>
    </source>
</evidence>
<proteinExistence type="predicted"/>
<organism evidence="1 2">
    <name type="scientific">Mycena metata</name>
    <dbReference type="NCBI Taxonomy" id="1033252"/>
    <lineage>
        <taxon>Eukaryota</taxon>
        <taxon>Fungi</taxon>
        <taxon>Dikarya</taxon>
        <taxon>Basidiomycota</taxon>
        <taxon>Agaricomycotina</taxon>
        <taxon>Agaricomycetes</taxon>
        <taxon>Agaricomycetidae</taxon>
        <taxon>Agaricales</taxon>
        <taxon>Marasmiineae</taxon>
        <taxon>Mycenaceae</taxon>
        <taxon>Mycena</taxon>
    </lineage>
</organism>
<evidence type="ECO:0000313" key="2">
    <source>
        <dbReference type="Proteomes" id="UP001215598"/>
    </source>
</evidence>
<dbReference type="PANTHER" id="PTHR33481">
    <property type="entry name" value="REVERSE TRANSCRIPTASE"/>
    <property type="match status" value="1"/>
</dbReference>
<dbReference type="EMBL" id="JARKIB010000706">
    <property type="protein sequence ID" value="KAJ7693986.1"/>
    <property type="molecule type" value="Genomic_DNA"/>
</dbReference>
<feature type="non-terminal residue" evidence="1">
    <location>
        <position position="112"/>
    </location>
</feature>
<protein>
    <recommendedName>
        <fullName evidence="3">Reverse transcriptase</fullName>
    </recommendedName>
</protein>
<evidence type="ECO:0000313" key="1">
    <source>
        <dbReference type="EMBL" id="KAJ7693986.1"/>
    </source>
</evidence>